<feature type="region of interest" description="Disordered" evidence="1">
    <location>
        <begin position="100"/>
        <end position="120"/>
    </location>
</feature>
<name>A0A5Q4BWB2_9PEZI</name>
<evidence type="ECO:0000256" key="1">
    <source>
        <dbReference type="SAM" id="MobiDB-lite"/>
    </source>
</evidence>
<keyword evidence="3" id="KW-1185">Reference proteome</keyword>
<comment type="caution">
    <text evidence="2">The sequence shown here is derived from an EMBL/GenBank/DDBJ whole genome shotgun (WGS) entry which is preliminary data.</text>
</comment>
<dbReference type="AlphaFoldDB" id="A0A5Q4BWB2"/>
<feature type="compositionally biased region" description="Basic and acidic residues" evidence="1">
    <location>
        <begin position="110"/>
        <end position="120"/>
    </location>
</feature>
<gene>
    <name evidence="2" type="ORF">CSHISOI_04981</name>
</gene>
<reference evidence="2 3" key="1">
    <citation type="journal article" date="2019" name="Sci. Rep.">
        <title>Colletotrichum shisoi sp. nov., an anthracnose pathogen of Perilla frutescens in Japan: molecular phylogenetic, morphological and genomic evidence.</title>
        <authorList>
            <person name="Gan P."/>
            <person name="Tsushima A."/>
            <person name="Hiroyama R."/>
            <person name="Narusaka M."/>
            <person name="Takano Y."/>
            <person name="Narusaka Y."/>
            <person name="Kawaradani M."/>
            <person name="Damm U."/>
            <person name="Shirasu K."/>
        </authorList>
    </citation>
    <scope>NUCLEOTIDE SEQUENCE [LARGE SCALE GENOMIC DNA]</scope>
    <source>
        <strain evidence="2 3">PG-2018a</strain>
    </source>
</reference>
<dbReference type="Proteomes" id="UP000326340">
    <property type="component" value="Unassembled WGS sequence"/>
</dbReference>
<proteinExistence type="predicted"/>
<organism evidence="2 3">
    <name type="scientific">Colletotrichum shisoi</name>
    <dbReference type="NCBI Taxonomy" id="2078593"/>
    <lineage>
        <taxon>Eukaryota</taxon>
        <taxon>Fungi</taxon>
        <taxon>Dikarya</taxon>
        <taxon>Ascomycota</taxon>
        <taxon>Pezizomycotina</taxon>
        <taxon>Sordariomycetes</taxon>
        <taxon>Hypocreomycetidae</taxon>
        <taxon>Glomerellales</taxon>
        <taxon>Glomerellaceae</taxon>
        <taxon>Colletotrichum</taxon>
        <taxon>Colletotrichum destructivum species complex</taxon>
    </lineage>
</organism>
<accession>A0A5Q4BWB2</accession>
<evidence type="ECO:0000313" key="3">
    <source>
        <dbReference type="Proteomes" id="UP000326340"/>
    </source>
</evidence>
<dbReference type="EMBL" id="PUHP01000364">
    <property type="protein sequence ID" value="TQN70614.1"/>
    <property type="molecule type" value="Genomic_DNA"/>
</dbReference>
<sequence length="120" mass="12755">MTDSNVVEEALYQETFVAHPWREGTGRCREGSCCRICATSAYLGCAMGGECDGQPDQTSVRLRDRAAETFAGRTTRAGGCLLAGMALRRSLELALGRLLNGGPLGGGESKANDLEIEDAR</sequence>
<evidence type="ECO:0000313" key="2">
    <source>
        <dbReference type="EMBL" id="TQN70614.1"/>
    </source>
</evidence>
<protein>
    <submittedName>
        <fullName evidence="2">Uncharacterized protein</fullName>
    </submittedName>
</protein>